<dbReference type="EMBL" id="JAXIVS010000014">
    <property type="protein sequence ID" value="MDY7231401.1"/>
    <property type="molecule type" value="Genomic_DNA"/>
</dbReference>
<organism evidence="3 4">
    <name type="scientific">Hyalangium rubrum</name>
    <dbReference type="NCBI Taxonomy" id="3103134"/>
    <lineage>
        <taxon>Bacteria</taxon>
        <taxon>Pseudomonadati</taxon>
        <taxon>Myxococcota</taxon>
        <taxon>Myxococcia</taxon>
        <taxon>Myxococcales</taxon>
        <taxon>Cystobacterineae</taxon>
        <taxon>Archangiaceae</taxon>
        <taxon>Hyalangium</taxon>
    </lineage>
</organism>
<dbReference type="Proteomes" id="UP001291309">
    <property type="component" value="Unassembled WGS sequence"/>
</dbReference>
<feature type="compositionally biased region" description="Basic and acidic residues" evidence="1">
    <location>
        <begin position="45"/>
        <end position="63"/>
    </location>
</feature>
<dbReference type="RefSeq" id="WP_321550110.1">
    <property type="nucleotide sequence ID" value="NZ_JAXIVS010000014.1"/>
</dbReference>
<gene>
    <name evidence="3" type="ORF">SYV04_33730</name>
</gene>
<sequence>MRSGTSLLAALVVCLASGTALAQYSKSAGLNAPTVAATQEYMDEQGQRQRREVQVRAAPDKHGNAAGSQHDLAVDGAFDGQTVAVLHFYAMENFDFSLPKQALAEKGFSVYRWVGRAPSPEELEEKLKKACQLWIISSDQRHLNEKHLAVIKRFFDSGKGVYIWGDNEPYYADANAVAQKLLGTEMRGNLMGDQVVGLQKGAGKPGLLPRHLLTTGLEYIYEGITIATIQPNQTLTPLVYGSEGNLVAAFHDRGGKRAILDGGFTRLYVKWDTAGTGRYVKNAAAWLVNVERFGDTVVAERLRKDGAQPQQ</sequence>
<dbReference type="InterPro" id="IPR029062">
    <property type="entry name" value="Class_I_gatase-like"/>
</dbReference>
<evidence type="ECO:0008006" key="5">
    <source>
        <dbReference type="Google" id="ProtNLM"/>
    </source>
</evidence>
<comment type="caution">
    <text evidence="3">The sequence shown here is derived from an EMBL/GenBank/DDBJ whole genome shotgun (WGS) entry which is preliminary data.</text>
</comment>
<keyword evidence="4" id="KW-1185">Reference proteome</keyword>
<reference evidence="3 4" key="1">
    <citation type="submission" date="2023-12" db="EMBL/GenBank/DDBJ databases">
        <title>the genome sequence of Hyalangium sp. s54d21.</title>
        <authorList>
            <person name="Zhang X."/>
        </authorList>
    </citation>
    <scope>NUCLEOTIDE SEQUENCE [LARGE SCALE GENOMIC DNA]</scope>
    <source>
        <strain evidence="4">s54d21</strain>
    </source>
</reference>
<dbReference type="SUPFAM" id="SSF52317">
    <property type="entry name" value="Class I glutamine amidotransferase-like"/>
    <property type="match status" value="1"/>
</dbReference>
<keyword evidence="2" id="KW-0732">Signal</keyword>
<feature type="signal peptide" evidence="2">
    <location>
        <begin position="1"/>
        <end position="22"/>
    </location>
</feature>
<evidence type="ECO:0000313" key="4">
    <source>
        <dbReference type="Proteomes" id="UP001291309"/>
    </source>
</evidence>
<proteinExistence type="predicted"/>
<evidence type="ECO:0000256" key="1">
    <source>
        <dbReference type="SAM" id="MobiDB-lite"/>
    </source>
</evidence>
<name>A0ABU5HDH5_9BACT</name>
<feature type="region of interest" description="Disordered" evidence="1">
    <location>
        <begin position="43"/>
        <end position="68"/>
    </location>
</feature>
<accession>A0ABU5HDH5</accession>
<feature type="chain" id="PRO_5047337700" description="Lipoprotein" evidence="2">
    <location>
        <begin position="23"/>
        <end position="311"/>
    </location>
</feature>
<evidence type="ECO:0000313" key="3">
    <source>
        <dbReference type="EMBL" id="MDY7231401.1"/>
    </source>
</evidence>
<protein>
    <recommendedName>
        <fullName evidence="5">Lipoprotein</fullName>
    </recommendedName>
</protein>
<evidence type="ECO:0000256" key="2">
    <source>
        <dbReference type="SAM" id="SignalP"/>
    </source>
</evidence>